<comment type="subcellular location">
    <subcellularLocation>
        <location evidence="1">Secreted</location>
    </subcellularLocation>
</comment>
<dbReference type="SUPFAM" id="SSF57184">
    <property type="entry name" value="Growth factor receptor domain"/>
    <property type="match status" value="1"/>
</dbReference>
<dbReference type="PaxDb" id="8022-A0A060VP46"/>
<comment type="caution">
    <text evidence="5">Lacks conserved residue(s) required for the propagation of feature annotation.</text>
</comment>
<proteinExistence type="predicted"/>
<evidence type="ECO:0000313" key="9">
    <source>
        <dbReference type="Proteomes" id="UP000193380"/>
    </source>
</evidence>
<reference evidence="8" key="2">
    <citation type="submission" date="2014-03" db="EMBL/GenBank/DDBJ databases">
        <authorList>
            <person name="Genoscope - CEA"/>
        </authorList>
    </citation>
    <scope>NUCLEOTIDE SEQUENCE</scope>
</reference>
<dbReference type="SUPFAM" id="SSF57610">
    <property type="entry name" value="Thyroglobulin type-1 domain"/>
    <property type="match status" value="1"/>
</dbReference>
<dbReference type="PROSITE" id="PS51162">
    <property type="entry name" value="THYROGLOBULIN_1_2"/>
    <property type="match status" value="1"/>
</dbReference>
<dbReference type="InterPro" id="IPR009030">
    <property type="entry name" value="Growth_fac_rcpt_cys_sf"/>
</dbReference>
<dbReference type="FunFam" id="4.10.40.20:FF:000005">
    <property type="entry name" value="Insulin-like growth factor-binding protein 6"/>
    <property type="match status" value="1"/>
</dbReference>
<dbReference type="AlphaFoldDB" id="A0A060VP46"/>
<gene>
    <name evidence="8" type="ORF">GSONMT00064212001</name>
</gene>
<evidence type="ECO:0000256" key="4">
    <source>
        <dbReference type="ARBA" id="ARBA00023183"/>
    </source>
</evidence>
<feature type="region of interest" description="Disordered" evidence="6">
    <location>
        <begin position="154"/>
        <end position="177"/>
    </location>
</feature>
<feature type="disulfide bond" evidence="5">
    <location>
        <begin position="237"/>
        <end position="257"/>
    </location>
</feature>
<dbReference type="PRINTS" id="PR01976">
    <property type="entry name" value="IGFBPFAMILY"/>
</dbReference>
<organism evidence="8 9">
    <name type="scientific">Oncorhynchus mykiss</name>
    <name type="common">Rainbow trout</name>
    <name type="synonym">Salmo gairdneri</name>
    <dbReference type="NCBI Taxonomy" id="8022"/>
    <lineage>
        <taxon>Eukaryota</taxon>
        <taxon>Metazoa</taxon>
        <taxon>Chordata</taxon>
        <taxon>Craniata</taxon>
        <taxon>Vertebrata</taxon>
        <taxon>Euteleostomi</taxon>
        <taxon>Actinopterygii</taxon>
        <taxon>Neopterygii</taxon>
        <taxon>Teleostei</taxon>
        <taxon>Protacanthopterygii</taxon>
        <taxon>Salmoniformes</taxon>
        <taxon>Salmonidae</taxon>
        <taxon>Salmoninae</taxon>
        <taxon>Oncorhynchus</taxon>
    </lineage>
</organism>
<dbReference type="SMART" id="SM00211">
    <property type="entry name" value="TY"/>
    <property type="match status" value="1"/>
</dbReference>
<dbReference type="CDD" id="cd00191">
    <property type="entry name" value="TY"/>
    <property type="match status" value="1"/>
</dbReference>
<sequence length="260" mass="28270">MGFLSTLPCISQPITGTELNKNKPQTTAYLALKQIGTSWTITYSLLFDNVYLAGNMLLYPDLLALLFLQLALSSPWTLASRLPPLSGGNPFSKGSQVARAPTQRQQSGELSTTVLALGEPCGVYTLSCARGLRCTPPLGYHSPLQALLQGRGVCSNASGPSPSERPQPTGKHLLQQRGRHHLAPCRRLLNTVLKGLQPLVFQSDCADIYMPNCDKHGFFRKKQCRSSRGMHRGHCWCVDKSGIPTPSHTSPEGTLICDNA</sequence>
<dbReference type="GO" id="GO:0001968">
    <property type="term" value="F:fibronectin binding"/>
    <property type="evidence" value="ECO:0007669"/>
    <property type="project" value="TreeGrafter"/>
</dbReference>
<dbReference type="InterPro" id="IPR022321">
    <property type="entry name" value="IGFBP_1-6_chordata"/>
</dbReference>
<evidence type="ECO:0000259" key="7">
    <source>
        <dbReference type="PROSITE" id="PS51162"/>
    </source>
</evidence>
<dbReference type="Pfam" id="PF00086">
    <property type="entry name" value="Thyroglobulin_1"/>
    <property type="match status" value="1"/>
</dbReference>
<feature type="domain" description="Thyroglobulin type-1" evidence="7">
    <location>
        <begin position="182"/>
        <end position="257"/>
    </location>
</feature>
<dbReference type="GO" id="GO:0031994">
    <property type="term" value="F:insulin-like growth factor I binding"/>
    <property type="evidence" value="ECO:0007669"/>
    <property type="project" value="TreeGrafter"/>
</dbReference>
<reference evidence="8" key="1">
    <citation type="journal article" date="2014" name="Nat. Commun.">
        <title>The rainbow trout genome provides novel insights into evolution after whole-genome duplication in vertebrates.</title>
        <authorList>
            <person name="Berthelot C."/>
            <person name="Brunet F."/>
            <person name="Chalopin D."/>
            <person name="Juanchich A."/>
            <person name="Bernard M."/>
            <person name="Noel B."/>
            <person name="Bento P."/>
            <person name="Da Silva C."/>
            <person name="Labadie K."/>
            <person name="Alberti A."/>
            <person name="Aury J.M."/>
            <person name="Louis A."/>
            <person name="Dehais P."/>
            <person name="Bardou P."/>
            <person name="Montfort J."/>
            <person name="Klopp C."/>
            <person name="Cabau C."/>
            <person name="Gaspin C."/>
            <person name="Thorgaard G.H."/>
            <person name="Boussaha M."/>
            <person name="Quillet E."/>
            <person name="Guyomard R."/>
            <person name="Galiana D."/>
            <person name="Bobe J."/>
            <person name="Volff J.N."/>
            <person name="Genet C."/>
            <person name="Wincker P."/>
            <person name="Jaillon O."/>
            <person name="Roest Crollius H."/>
            <person name="Guiguen Y."/>
        </authorList>
    </citation>
    <scope>NUCLEOTIDE SEQUENCE [LARGE SCALE GENOMIC DNA]</scope>
</reference>
<evidence type="ECO:0000256" key="6">
    <source>
        <dbReference type="SAM" id="MobiDB-lite"/>
    </source>
</evidence>
<evidence type="ECO:0000256" key="3">
    <source>
        <dbReference type="ARBA" id="ARBA00023157"/>
    </source>
</evidence>
<dbReference type="GO" id="GO:0005615">
    <property type="term" value="C:extracellular space"/>
    <property type="evidence" value="ECO:0007669"/>
    <property type="project" value="TreeGrafter"/>
</dbReference>
<accession>A0A060VP46</accession>
<evidence type="ECO:0000313" key="8">
    <source>
        <dbReference type="EMBL" id="CDQ56627.1"/>
    </source>
</evidence>
<dbReference type="GO" id="GO:0031995">
    <property type="term" value="F:insulin-like growth factor II binding"/>
    <property type="evidence" value="ECO:0007669"/>
    <property type="project" value="TreeGrafter"/>
</dbReference>
<dbReference type="InterPro" id="IPR000867">
    <property type="entry name" value="IGFBP-like"/>
</dbReference>
<name>A0A060VP46_ONCMY</name>
<keyword evidence="2" id="KW-0964">Secreted</keyword>
<evidence type="ECO:0000256" key="2">
    <source>
        <dbReference type="ARBA" id="ARBA00022525"/>
    </source>
</evidence>
<dbReference type="Proteomes" id="UP000193380">
    <property type="component" value="Unassembled WGS sequence"/>
</dbReference>
<dbReference type="EMBL" id="FR904267">
    <property type="protein sequence ID" value="CDQ56627.1"/>
    <property type="molecule type" value="Genomic_DNA"/>
</dbReference>
<dbReference type="STRING" id="8022.A0A060VP46"/>
<dbReference type="GO" id="GO:0043567">
    <property type="term" value="P:regulation of insulin-like growth factor receptor signaling pathway"/>
    <property type="evidence" value="ECO:0007669"/>
    <property type="project" value="TreeGrafter"/>
</dbReference>
<dbReference type="InterPro" id="IPR000716">
    <property type="entry name" value="Thyroglobulin_1"/>
</dbReference>
<feature type="compositionally biased region" description="Polar residues" evidence="6">
    <location>
        <begin position="155"/>
        <end position="166"/>
    </location>
</feature>
<dbReference type="PANTHER" id="PTHR11551">
    <property type="entry name" value="INSULIN-LIKE GROWTH FACTOR BINDING PROTEIN"/>
    <property type="match status" value="1"/>
</dbReference>
<dbReference type="Gene3D" id="4.10.40.20">
    <property type="match status" value="1"/>
</dbReference>
<dbReference type="PROSITE" id="PS00484">
    <property type="entry name" value="THYROGLOBULIN_1_1"/>
    <property type="match status" value="1"/>
</dbReference>
<protein>
    <recommendedName>
        <fullName evidence="7">Thyroglobulin type-1 domain-containing protein</fullName>
    </recommendedName>
</protein>
<evidence type="ECO:0000256" key="1">
    <source>
        <dbReference type="ARBA" id="ARBA00004613"/>
    </source>
</evidence>
<dbReference type="Gene3D" id="4.10.800.10">
    <property type="entry name" value="Thyroglobulin type-1"/>
    <property type="match status" value="1"/>
</dbReference>
<keyword evidence="4" id="KW-0340">Growth factor binding</keyword>
<dbReference type="InterPro" id="IPR036857">
    <property type="entry name" value="Thyroglobulin_1_sf"/>
</dbReference>
<keyword evidence="3 5" id="KW-1015">Disulfide bond</keyword>
<dbReference type="SMART" id="SM00121">
    <property type="entry name" value="IB"/>
    <property type="match status" value="1"/>
</dbReference>
<evidence type="ECO:0000256" key="5">
    <source>
        <dbReference type="PROSITE-ProRule" id="PRU00500"/>
    </source>
</evidence>
<dbReference type="PANTHER" id="PTHR11551:SF27">
    <property type="entry name" value="INSULIN-LIKE GROWTH FACTOR BINDING PROTEIN 6A PRECURSOR-RELATED"/>
    <property type="match status" value="1"/>
</dbReference>